<dbReference type="PROSITE" id="PS50868">
    <property type="entry name" value="POST_SET"/>
    <property type="match status" value="1"/>
</dbReference>
<dbReference type="SMART" id="SM00508">
    <property type="entry name" value="PostSET"/>
    <property type="match status" value="1"/>
</dbReference>
<dbReference type="InterPro" id="IPR012677">
    <property type="entry name" value="Nucleotide-bd_a/b_plait_sf"/>
</dbReference>
<organism evidence="23 24">
    <name type="scientific">Mucor saturninus</name>
    <dbReference type="NCBI Taxonomy" id="64648"/>
    <lineage>
        <taxon>Eukaryota</taxon>
        <taxon>Fungi</taxon>
        <taxon>Fungi incertae sedis</taxon>
        <taxon>Mucoromycota</taxon>
        <taxon>Mucoromycotina</taxon>
        <taxon>Mucoromycetes</taxon>
        <taxon>Mucorales</taxon>
        <taxon>Mucorineae</taxon>
        <taxon>Mucoraceae</taxon>
        <taxon>Mucor</taxon>
    </lineage>
</organism>
<keyword evidence="13" id="KW-0539">Nucleus</keyword>
<feature type="compositionally biased region" description="Polar residues" evidence="19">
    <location>
        <begin position="629"/>
        <end position="642"/>
    </location>
</feature>
<comment type="catalytic activity">
    <reaction evidence="15">
        <text>L-lysyl(4)-[histone H3] + 3 S-adenosyl-L-methionine = N(6),N(6),N(6)-trimethyl-L-lysyl(4)-[histone H3] + 3 S-adenosyl-L-homocysteine + 3 H(+)</text>
        <dbReference type="Rhea" id="RHEA:60260"/>
        <dbReference type="Rhea" id="RHEA-COMP:15537"/>
        <dbReference type="Rhea" id="RHEA-COMP:15547"/>
        <dbReference type="ChEBI" id="CHEBI:15378"/>
        <dbReference type="ChEBI" id="CHEBI:29969"/>
        <dbReference type="ChEBI" id="CHEBI:57856"/>
        <dbReference type="ChEBI" id="CHEBI:59789"/>
        <dbReference type="ChEBI" id="CHEBI:61961"/>
        <dbReference type="EC" id="2.1.1.354"/>
    </reaction>
</comment>
<keyword evidence="6" id="KW-0489">Methyltransferase</keyword>
<keyword evidence="11" id="KW-0805">Transcription regulation</keyword>
<evidence type="ECO:0000259" key="20">
    <source>
        <dbReference type="PROSITE" id="PS50102"/>
    </source>
</evidence>
<keyword evidence="7" id="KW-0808">Transferase</keyword>
<dbReference type="EMBL" id="JAEPRD010000085">
    <property type="protein sequence ID" value="KAG2200288.1"/>
    <property type="molecule type" value="Genomic_DNA"/>
</dbReference>
<evidence type="ECO:0000256" key="2">
    <source>
        <dbReference type="ARBA" id="ARBA00004286"/>
    </source>
</evidence>
<dbReference type="InterPro" id="IPR037841">
    <property type="entry name" value="SET_SETD1A/B"/>
</dbReference>
<gene>
    <name evidence="23" type="ORF">INT47_000281</name>
</gene>
<evidence type="ECO:0000313" key="23">
    <source>
        <dbReference type="EMBL" id="KAG2200288.1"/>
    </source>
</evidence>
<feature type="compositionally biased region" description="Low complexity" evidence="19">
    <location>
        <begin position="282"/>
        <end position="298"/>
    </location>
</feature>
<reference evidence="23" key="1">
    <citation type="submission" date="2020-12" db="EMBL/GenBank/DDBJ databases">
        <title>Metabolic potential, ecology and presence of endohyphal bacteria is reflected in genomic diversity of Mucoromycotina.</title>
        <authorList>
            <person name="Muszewska A."/>
            <person name="Okrasinska A."/>
            <person name="Steczkiewicz K."/>
            <person name="Drgas O."/>
            <person name="Orlowska M."/>
            <person name="Perlinska-Lenart U."/>
            <person name="Aleksandrzak-Piekarczyk T."/>
            <person name="Szatraj K."/>
            <person name="Zielenkiewicz U."/>
            <person name="Pilsyk S."/>
            <person name="Malc E."/>
            <person name="Mieczkowski P."/>
            <person name="Kruszewska J.S."/>
            <person name="Biernat P."/>
            <person name="Pawlowska J."/>
        </authorList>
    </citation>
    <scope>NUCLEOTIDE SEQUENCE</scope>
    <source>
        <strain evidence="23">WA0000017839</strain>
    </source>
</reference>
<feature type="compositionally biased region" description="Basic residues" evidence="19">
    <location>
        <begin position="793"/>
        <end position="807"/>
    </location>
</feature>
<dbReference type="OrthoDB" id="308383at2759"/>
<dbReference type="GO" id="GO:0032259">
    <property type="term" value="P:methylation"/>
    <property type="evidence" value="ECO:0007669"/>
    <property type="project" value="UniProtKB-KW"/>
</dbReference>
<dbReference type="Gene3D" id="3.30.70.330">
    <property type="match status" value="1"/>
</dbReference>
<dbReference type="Gene3D" id="2.170.270.10">
    <property type="entry name" value="SET domain"/>
    <property type="match status" value="1"/>
</dbReference>
<dbReference type="Proteomes" id="UP000603453">
    <property type="component" value="Unassembled WGS sequence"/>
</dbReference>
<dbReference type="GO" id="GO:0005694">
    <property type="term" value="C:chromosome"/>
    <property type="evidence" value="ECO:0007669"/>
    <property type="project" value="UniProtKB-SubCell"/>
</dbReference>
<evidence type="ECO:0000256" key="17">
    <source>
        <dbReference type="ARBA" id="ARBA00049129"/>
    </source>
</evidence>
<evidence type="ECO:0000256" key="19">
    <source>
        <dbReference type="SAM" id="MobiDB-lite"/>
    </source>
</evidence>
<dbReference type="InterPro" id="IPR035979">
    <property type="entry name" value="RBD_domain_sf"/>
</dbReference>
<dbReference type="PROSITE" id="PS50280">
    <property type="entry name" value="SET"/>
    <property type="match status" value="1"/>
</dbReference>
<accession>A0A8H7V1W1</accession>
<protein>
    <recommendedName>
        <fullName evidence="4">Histone-lysine N-methyltransferase, H3 lysine-4 specific</fullName>
        <ecNumber evidence="3">2.1.1.354</ecNumber>
    </recommendedName>
    <alternativeName>
        <fullName evidence="14">SET domain-containing protein 1</fullName>
    </alternativeName>
</protein>
<feature type="compositionally biased region" description="Acidic residues" evidence="19">
    <location>
        <begin position="726"/>
        <end position="745"/>
    </location>
</feature>
<evidence type="ECO:0000256" key="11">
    <source>
        <dbReference type="ARBA" id="ARBA00023015"/>
    </source>
</evidence>
<feature type="compositionally biased region" description="Polar residues" evidence="19">
    <location>
        <begin position="192"/>
        <end position="215"/>
    </location>
</feature>
<feature type="region of interest" description="Disordered" evidence="19">
    <location>
        <begin position="825"/>
        <end position="846"/>
    </location>
</feature>
<evidence type="ECO:0000256" key="12">
    <source>
        <dbReference type="ARBA" id="ARBA00023163"/>
    </source>
</evidence>
<evidence type="ECO:0000256" key="13">
    <source>
        <dbReference type="ARBA" id="ARBA00023242"/>
    </source>
</evidence>
<evidence type="ECO:0000259" key="21">
    <source>
        <dbReference type="PROSITE" id="PS50280"/>
    </source>
</evidence>
<keyword evidence="10 18" id="KW-0694">RNA-binding</keyword>
<evidence type="ECO:0000256" key="14">
    <source>
        <dbReference type="ARBA" id="ARBA00030093"/>
    </source>
</evidence>
<name>A0A8H7V1W1_9FUNG</name>
<dbReference type="Pfam" id="PF11767">
    <property type="entry name" value="SET_assoc"/>
    <property type="match status" value="1"/>
</dbReference>
<dbReference type="InterPro" id="IPR000504">
    <property type="entry name" value="RRM_dom"/>
</dbReference>
<dbReference type="InterPro" id="IPR024636">
    <property type="entry name" value="SET_assoc"/>
</dbReference>
<evidence type="ECO:0000256" key="18">
    <source>
        <dbReference type="PROSITE-ProRule" id="PRU00176"/>
    </source>
</evidence>
<proteinExistence type="predicted"/>
<dbReference type="InterPro" id="IPR001214">
    <property type="entry name" value="SET_dom"/>
</dbReference>
<evidence type="ECO:0000256" key="1">
    <source>
        <dbReference type="ARBA" id="ARBA00004123"/>
    </source>
</evidence>
<feature type="region of interest" description="Disordered" evidence="19">
    <location>
        <begin position="610"/>
        <end position="809"/>
    </location>
</feature>
<evidence type="ECO:0000256" key="5">
    <source>
        <dbReference type="ARBA" id="ARBA00022454"/>
    </source>
</evidence>
<feature type="domain" description="Post-SET" evidence="22">
    <location>
        <begin position="1119"/>
        <end position="1135"/>
    </location>
</feature>
<feature type="compositionally biased region" description="Acidic residues" evidence="19">
    <location>
        <begin position="865"/>
        <end position="883"/>
    </location>
</feature>
<comment type="catalytic activity">
    <reaction evidence="17">
        <text>N(6),N(6)-dimethyl-L-lysyl(4)-[histone H3] + S-adenosyl-L-methionine = N(6),N(6),N(6)-trimethyl-L-lysyl(4)-[histone H3] + S-adenosyl-L-homocysteine + H(+)</text>
        <dbReference type="Rhea" id="RHEA:60272"/>
        <dbReference type="Rhea" id="RHEA-COMP:15537"/>
        <dbReference type="Rhea" id="RHEA-COMP:15540"/>
        <dbReference type="ChEBI" id="CHEBI:15378"/>
        <dbReference type="ChEBI" id="CHEBI:57856"/>
        <dbReference type="ChEBI" id="CHEBI:59789"/>
        <dbReference type="ChEBI" id="CHEBI:61961"/>
        <dbReference type="ChEBI" id="CHEBI:61976"/>
    </reaction>
</comment>
<dbReference type="Pfam" id="PF00856">
    <property type="entry name" value="SET"/>
    <property type="match status" value="1"/>
</dbReference>
<evidence type="ECO:0000256" key="15">
    <source>
        <dbReference type="ARBA" id="ARBA00047571"/>
    </source>
</evidence>
<evidence type="ECO:0000256" key="16">
    <source>
        <dbReference type="ARBA" id="ARBA00047583"/>
    </source>
</evidence>
<dbReference type="InterPro" id="IPR024657">
    <property type="entry name" value="COMPASS_Set1_N-SET"/>
</dbReference>
<evidence type="ECO:0000256" key="6">
    <source>
        <dbReference type="ARBA" id="ARBA00022603"/>
    </source>
</evidence>
<dbReference type="SUPFAM" id="SSF82199">
    <property type="entry name" value="SET domain"/>
    <property type="match status" value="1"/>
</dbReference>
<evidence type="ECO:0000259" key="22">
    <source>
        <dbReference type="PROSITE" id="PS50868"/>
    </source>
</evidence>
<dbReference type="AlphaFoldDB" id="A0A8H7V1W1"/>
<comment type="subcellular location">
    <subcellularLocation>
        <location evidence="2">Chromosome</location>
    </subcellularLocation>
    <subcellularLocation>
        <location evidence="1">Nucleus</location>
    </subcellularLocation>
</comment>
<keyword evidence="5" id="KW-0158">Chromosome</keyword>
<dbReference type="InterPro" id="IPR046341">
    <property type="entry name" value="SET_dom_sf"/>
</dbReference>
<dbReference type="InterPro" id="IPR003616">
    <property type="entry name" value="Post-SET_dom"/>
</dbReference>
<dbReference type="Pfam" id="PF11764">
    <property type="entry name" value="N-SET"/>
    <property type="match status" value="1"/>
</dbReference>
<keyword evidence="9" id="KW-0156">Chromatin regulator</keyword>
<evidence type="ECO:0000256" key="9">
    <source>
        <dbReference type="ARBA" id="ARBA00022853"/>
    </source>
</evidence>
<evidence type="ECO:0000256" key="3">
    <source>
        <dbReference type="ARBA" id="ARBA00012182"/>
    </source>
</evidence>
<evidence type="ECO:0000313" key="24">
    <source>
        <dbReference type="Proteomes" id="UP000603453"/>
    </source>
</evidence>
<sequence>MDSKWSSISTGRGPRNYKCIFDPELDTQGLRKSNTPIYEYAGENTSTVITPRDPRQNPTHYEGNFTKGRFLYKKQFNLVEYKFDENSVGPKPLTKVLVSGLSPLMTEAQIMTFFSVYGEVSMVEIERCPITGASLGIAHVSFSIESTDIGHAAACLAVEKGNGRKMGAAECVKVCFDPKGEKLRMAIEDSNRPSASLSLDSPTKTTGRNLITPTAPSHRRPDSYSYRSHHEDGEVMDERSNWDRYDSRSYPRSSRDNYRYRSYHDDDYNNGRYREERPPRPSYHGSGPPPGYSSSRYPSPRPIDSSERSSRWGNNRSPSMSSPDSRYRSRSRSRSQSINRDNYYMSERPSNSRWENESDWGRGYNTSRRRADYWDDRKPSPPSRPILVISRKCLPFVRGVLEDLKKMFYYYKFIDIYHDEEDWLIVFDSLSIAKRALAATSDQILMGYKLLITLRHPSTEHESQHKLIESHTETQSITTTATDKIIKSDVNDKTIENNETITTITTNTTSNTNLLNGTAITSEPKTPATTQQILSDQLADIFLKDLKNRIAGPAIHDFFKSARLKRSEKEMSAVNTPEDFSNDDNMMEVDVKKAQEKMIESILPSLGKLPRFKRKQKPPVGERGYESFLFNSSSEADQSTPINKPKEDRAETPVSATSSSSEEGEYHSGPESVSDVEKVTPARGRKPGMKKQVENRPRRLRDYLSEEESSVDEHDAFLKQLHRQEEEDNDQSDSEDDFVENDPFEDLNIRKRKRPSKKSTTTKIKKQKKALMQLHSDDDTSEYDSQQYQPSKLKMKQKGKQTKKKKPIAPILPDRIYEVIEEDLSKDISSGFEEEDEEDEEENEMPMMRETIDQAELERSLLAPDESDSEELAEPTNDDDEPPEWNPFNSINDAEDYCFLRSALLEREENKEQGPVTNVIKGGSARVRGVYTIPDHLKATYLPRNKAVIELPADAGRISSRATRVNNRRLVVGMEMQKKTIDSDILKFNQLQSRKKQLRFAKSPIHDWGLYAEEHIDVNDMVIEYVGEMIRQQVAEEREKQYERCGIGSSYLFRVDDDTVIDATKSGNVARFINHCCAPNCSAKIITVDKHKKIVIYANRDIEPGEEITYDYKFPIEADKIPCLCGSKFCKGTLN</sequence>
<dbReference type="PANTHER" id="PTHR45814:SF2">
    <property type="entry name" value="HISTONE-LYSINE N-METHYLTRANSFERASE SETD1"/>
    <property type="match status" value="1"/>
</dbReference>
<feature type="domain" description="RRM" evidence="20">
    <location>
        <begin position="94"/>
        <end position="190"/>
    </location>
</feature>
<feature type="region of interest" description="Disordered" evidence="19">
    <location>
        <begin position="187"/>
        <end position="361"/>
    </location>
</feature>
<evidence type="ECO:0000256" key="4">
    <source>
        <dbReference type="ARBA" id="ARBA00015839"/>
    </source>
</evidence>
<feature type="compositionally biased region" description="Acidic residues" evidence="19">
    <location>
        <begin position="832"/>
        <end position="844"/>
    </location>
</feature>
<comment type="caution">
    <text evidence="23">The sequence shown here is derived from an EMBL/GenBank/DDBJ whole genome shotgun (WGS) entry which is preliminary data.</text>
</comment>
<dbReference type="GO" id="GO:0048188">
    <property type="term" value="C:Set1C/COMPASS complex"/>
    <property type="evidence" value="ECO:0007669"/>
    <property type="project" value="InterPro"/>
</dbReference>
<keyword evidence="8" id="KW-0949">S-adenosyl-L-methionine</keyword>
<evidence type="ECO:0000256" key="7">
    <source>
        <dbReference type="ARBA" id="ARBA00022679"/>
    </source>
</evidence>
<dbReference type="EC" id="2.1.1.354" evidence="3"/>
<dbReference type="CDD" id="cd19169">
    <property type="entry name" value="SET_SETD1"/>
    <property type="match status" value="1"/>
</dbReference>
<feature type="compositionally biased region" description="Basic and acidic residues" evidence="19">
    <location>
        <begin position="691"/>
        <end position="704"/>
    </location>
</feature>
<keyword evidence="24" id="KW-1185">Reference proteome</keyword>
<dbReference type="GO" id="GO:0003723">
    <property type="term" value="F:RNA binding"/>
    <property type="evidence" value="ECO:0007669"/>
    <property type="project" value="UniProtKB-UniRule"/>
</dbReference>
<feature type="compositionally biased region" description="Basic and acidic residues" evidence="19">
    <location>
        <begin position="228"/>
        <end position="279"/>
    </location>
</feature>
<keyword evidence="12" id="KW-0804">Transcription</keyword>
<feature type="compositionally biased region" description="Basic and acidic residues" evidence="19">
    <location>
        <begin position="711"/>
        <end position="725"/>
    </location>
</feature>
<dbReference type="GO" id="GO:0140999">
    <property type="term" value="F:histone H3K4 trimethyltransferase activity"/>
    <property type="evidence" value="ECO:0007669"/>
    <property type="project" value="UniProtKB-EC"/>
</dbReference>
<feature type="domain" description="SET" evidence="21">
    <location>
        <begin position="996"/>
        <end position="1113"/>
    </location>
</feature>
<feature type="region of interest" description="Disordered" evidence="19">
    <location>
        <begin position="864"/>
        <end position="891"/>
    </location>
</feature>
<dbReference type="PANTHER" id="PTHR45814">
    <property type="entry name" value="HISTONE-LYSINE N-METHYLTRANSFERASE SETD1"/>
    <property type="match status" value="1"/>
</dbReference>
<dbReference type="SUPFAM" id="SSF54928">
    <property type="entry name" value="RNA-binding domain, RBD"/>
    <property type="match status" value="1"/>
</dbReference>
<evidence type="ECO:0000256" key="10">
    <source>
        <dbReference type="ARBA" id="ARBA00022884"/>
    </source>
</evidence>
<dbReference type="SMART" id="SM00317">
    <property type="entry name" value="SET"/>
    <property type="match status" value="1"/>
</dbReference>
<dbReference type="PROSITE" id="PS50102">
    <property type="entry name" value="RRM"/>
    <property type="match status" value="1"/>
</dbReference>
<evidence type="ECO:0000256" key="8">
    <source>
        <dbReference type="ARBA" id="ARBA00022691"/>
    </source>
</evidence>
<dbReference type="InterPro" id="IPR044570">
    <property type="entry name" value="Set1-like"/>
</dbReference>
<comment type="catalytic activity">
    <reaction evidence="16">
        <text>N(6)-methyl-L-lysyl(4)-[histone H3] + S-adenosyl-L-methionine = N(6),N(6)-dimethyl-L-lysyl(4)-[histone H3] + S-adenosyl-L-homocysteine + H(+)</text>
        <dbReference type="Rhea" id="RHEA:60268"/>
        <dbReference type="Rhea" id="RHEA-COMP:15540"/>
        <dbReference type="Rhea" id="RHEA-COMP:15543"/>
        <dbReference type="ChEBI" id="CHEBI:15378"/>
        <dbReference type="ChEBI" id="CHEBI:57856"/>
        <dbReference type="ChEBI" id="CHEBI:59789"/>
        <dbReference type="ChEBI" id="CHEBI:61929"/>
        <dbReference type="ChEBI" id="CHEBI:61976"/>
    </reaction>
</comment>
<dbReference type="SMART" id="SM00360">
    <property type="entry name" value="RRM"/>
    <property type="match status" value="1"/>
</dbReference>
<dbReference type="SMART" id="SM01291">
    <property type="entry name" value="N-SET"/>
    <property type="match status" value="1"/>
</dbReference>